<dbReference type="PANTHER" id="PTHR36854:SF1">
    <property type="entry name" value="TRANSMEMBRANE PROTEIN"/>
    <property type="match status" value="1"/>
</dbReference>
<dbReference type="PANTHER" id="PTHR36854">
    <property type="entry name" value="CHROMOSOME 9, WHOLE GENOME SHOTGUN SEQUENCE"/>
    <property type="match status" value="1"/>
</dbReference>
<dbReference type="HOGENOM" id="CLU_073624_2_1_1"/>
<dbReference type="InParanoid" id="A0A066VJY0"/>
<sequence length="165" mass="18101">MTKTLVLLVSTGLLLAQVISAQDGAPSPTLAKRRAMYMCKCTCFSTNSTVIPLFAPIDPDKPCLTCSRKFCLDQGLEICKGAKLETPDHDTGTGYEGDVWARCFQRGSYKDQTVVSFYILAILGLLAYALVRSRLSGWMQTYREEGPAGVYRAVAKAPWTTSTRS</sequence>
<keyword evidence="2" id="KW-0732">Signal</keyword>
<protein>
    <submittedName>
        <fullName evidence="3">Uncharacterized protein</fullName>
    </submittedName>
</protein>
<name>A0A066VJY0_TILAU</name>
<keyword evidence="4" id="KW-1185">Reference proteome</keyword>
<evidence type="ECO:0000256" key="2">
    <source>
        <dbReference type="SAM" id="SignalP"/>
    </source>
</evidence>
<keyword evidence="1" id="KW-0812">Transmembrane</keyword>
<reference evidence="3 4" key="1">
    <citation type="submission" date="2014-05" db="EMBL/GenBank/DDBJ databases">
        <title>Draft genome sequence of a rare smut relative, Tilletiaria anomala UBC 951.</title>
        <authorList>
            <consortium name="DOE Joint Genome Institute"/>
            <person name="Toome M."/>
            <person name="Kuo A."/>
            <person name="Henrissat B."/>
            <person name="Lipzen A."/>
            <person name="Tritt A."/>
            <person name="Yoshinaga Y."/>
            <person name="Zane M."/>
            <person name="Barry K."/>
            <person name="Grigoriev I.V."/>
            <person name="Spatafora J.W."/>
            <person name="Aimea M.C."/>
        </authorList>
    </citation>
    <scope>NUCLEOTIDE SEQUENCE [LARGE SCALE GENOMIC DNA]</scope>
    <source>
        <strain evidence="3 4">UBC 951</strain>
    </source>
</reference>
<proteinExistence type="predicted"/>
<organism evidence="3 4">
    <name type="scientific">Tilletiaria anomala (strain ATCC 24038 / CBS 436.72 / UBC 951)</name>
    <dbReference type="NCBI Taxonomy" id="1037660"/>
    <lineage>
        <taxon>Eukaryota</taxon>
        <taxon>Fungi</taxon>
        <taxon>Dikarya</taxon>
        <taxon>Basidiomycota</taxon>
        <taxon>Ustilaginomycotina</taxon>
        <taxon>Exobasidiomycetes</taxon>
        <taxon>Georgefischeriales</taxon>
        <taxon>Tilletiariaceae</taxon>
        <taxon>Tilletiaria</taxon>
    </lineage>
</organism>
<evidence type="ECO:0000313" key="3">
    <source>
        <dbReference type="EMBL" id="KDN41771.1"/>
    </source>
</evidence>
<feature type="chain" id="PRO_5001628234" evidence="2">
    <location>
        <begin position="22"/>
        <end position="165"/>
    </location>
</feature>
<evidence type="ECO:0000256" key="1">
    <source>
        <dbReference type="SAM" id="Phobius"/>
    </source>
</evidence>
<dbReference type="AlphaFoldDB" id="A0A066VJY0"/>
<evidence type="ECO:0000313" key="4">
    <source>
        <dbReference type="Proteomes" id="UP000027361"/>
    </source>
</evidence>
<dbReference type="RefSeq" id="XP_013241827.1">
    <property type="nucleotide sequence ID" value="XM_013386373.1"/>
</dbReference>
<dbReference type="GeneID" id="25261814"/>
<gene>
    <name evidence="3" type="ORF">K437DRAFT_170044</name>
</gene>
<dbReference type="OrthoDB" id="2142503at2759"/>
<dbReference type="EMBL" id="JMSN01000076">
    <property type="protein sequence ID" value="KDN41771.1"/>
    <property type="molecule type" value="Genomic_DNA"/>
</dbReference>
<feature type="transmembrane region" description="Helical" evidence="1">
    <location>
        <begin position="113"/>
        <end position="131"/>
    </location>
</feature>
<comment type="caution">
    <text evidence="3">The sequence shown here is derived from an EMBL/GenBank/DDBJ whole genome shotgun (WGS) entry which is preliminary data.</text>
</comment>
<keyword evidence="1" id="KW-0472">Membrane</keyword>
<dbReference type="Proteomes" id="UP000027361">
    <property type="component" value="Unassembled WGS sequence"/>
</dbReference>
<accession>A0A066VJY0</accession>
<feature type="signal peptide" evidence="2">
    <location>
        <begin position="1"/>
        <end position="21"/>
    </location>
</feature>
<keyword evidence="1" id="KW-1133">Transmembrane helix</keyword>